<dbReference type="Gene3D" id="4.10.240.10">
    <property type="entry name" value="Zn(2)-C6 fungal-type DNA-binding domain"/>
    <property type="match status" value="1"/>
</dbReference>
<dbReference type="PANTHER" id="PTHR36206:SF13">
    <property type="entry name" value="TRANSCRIPTIONAL REGULATORY PROTEIN MOC3"/>
    <property type="match status" value="1"/>
</dbReference>
<evidence type="ECO:0000256" key="3">
    <source>
        <dbReference type="ARBA" id="ARBA00023015"/>
    </source>
</evidence>
<dbReference type="PROSITE" id="PS50048">
    <property type="entry name" value="ZN2_CY6_FUNGAL_2"/>
    <property type="match status" value="1"/>
</dbReference>
<keyword evidence="4" id="KW-0238">DNA-binding</keyword>
<evidence type="ECO:0000256" key="7">
    <source>
        <dbReference type="SAM" id="MobiDB-lite"/>
    </source>
</evidence>
<dbReference type="SMART" id="SM00066">
    <property type="entry name" value="GAL4"/>
    <property type="match status" value="1"/>
</dbReference>
<protein>
    <recommendedName>
        <fullName evidence="8">Zn(2)-C6 fungal-type domain-containing protein</fullName>
    </recommendedName>
</protein>
<sequence>MDTASHERSYEGTQTRPISSGTSNLTHGGPGFDNLTPDKHRETRRRTKTGCLTCRKRRIKCDEGKPDCLRCLKSKRPCEGYNSKTVFRNENQQHYQQSIRPSPAGNSSTQKSSYTTPSNVQFSIPQYQSMAQPGFSSYSHQVPSMSLLSGAFESPHESGQLLSSNKMPLTFNSRNSSASNASGVSANSEQRRISVLSLISSDTKDDYPSAERPARSNNSHIVLPQISPRLPPVSEARDNL</sequence>
<dbReference type="EMBL" id="CAHR02000294">
    <property type="protein sequence ID" value="CCG84720.2"/>
    <property type="molecule type" value="Genomic_DNA"/>
</dbReference>
<dbReference type="PANTHER" id="PTHR36206">
    <property type="entry name" value="ASPERCRYPTIN BIOSYNTHESIS CLUSTER-SPECIFIC TRANSCRIPTION REGULATOR ATNN-RELATED"/>
    <property type="match status" value="1"/>
</dbReference>
<keyword evidence="5" id="KW-0804">Transcription</keyword>
<accession>R4XG57</accession>
<feature type="domain" description="Zn(2)-C6 fungal-type" evidence="8">
    <location>
        <begin position="50"/>
        <end position="78"/>
    </location>
</feature>
<keyword evidence="6" id="KW-0539">Nucleus</keyword>
<evidence type="ECO:0000313" key="9">
    <source>
        <dbReference type="EMBL" id="CCG84720.2"/>
    </source>
</evidence>
<dbReference type="GO" id="GO:0008270">
    <property type="term" value="F:zinc ion binding"/>
    <property type="evidence" value="ECO:0007669"/>
    <property type="project" value="InterPro"/>
</dbReference>
<dbReference type="GO" id="GO:0003677">
    <property type="term" value="F:DNA binding"/>
    <property type="evidence" value="ECO:0007669"/>
    <property type="project" value="UniProtKB-KW"/>
</dbReference>
<evidence type="ECO:0000256" key="5">
    <source>
        <dbReference type="ARBA" id="ARBA00023163"/>
    </source>
</evidence>
<dbReference type="InterPro" id="IPR036864">
    <property type="entry name" value="Zn2-C6_fun-type_DNA-bd_sf"/>
</dbReference>
<dbReference type="eggNOG" id="ENOG502S9F6">
    <property type="taxonomic scope" value="Eukaryota"/>
</dbReference>
<dbReference type="STRING" id="1097556.R4XG57"/>
<evidence type="ECO:0000259" key="8">
    <source>
        <dbReference type="PROSITE" id="PS50048"/>
    </source>
</evidence>
<evidence type="ECO:0000256" key="4">
    <source>
        <dbReference type="ARBA" id="ARBA00023125"/>
    </source>
</evidence>
<evidence type="ECO:0000256" key="2">
    <source>
        <dbReference type="ARBA" id="ARBA00022833"/>
    </source>
</evidence>
<keyword evidence="3" id="KW-0805">Transcription regulation</keyword>
<comment type="caution">
    <text evidence="9">The sequence shown here is derived from an EMBL/GenBank/DDBJ whole genome shotgun (WGS) entry which is preliminary data.</text>
</comment>
<evidence type="ECO:0000256" key="1">
    <source>
        <dbReference type="ARBA" id="ARBA00022723"/>
    </source>
</evidence>
<dbReference type="CDD" id="cd00067">
    <property type="entry name" value="GAL4"/>
    <property type="match status" value="1"/>
</dbReference>
<dbReference type="Proteomes" id="UP000013776">
    <property type="component" value="Unassembled WGS sequence"/>
</dbReference>
<dbReference type="Pfam" id="PF00172">
    <property type="entry name" value="Zn_clus"/>
    <property type="match status" value="1"/>
</dbReference>
<name>R4XG57_TAPDE</name>
<evidence type="ECO:0000313" key="10">
    <source>
        <dbReference type="Proteomes" id="UP000013776"/>
    </source>
</evidence>
<dbReference type="GO" id="GO:0000981">
    <property type="term" value="F:DNA-binding transcription factor activity, RNA polymerase II-specific"/>
    <property type="evidence" value="ECO:0007669"/>
    <property type="project" value="InterPro"/>
</dbReference>
<keyword evidence="10" id="KW-1185">Reference proteome</keyword>
<evidence type="ECO:0000256" key="6">
    <source>
        <dbReference type="ARBA" id="ARBA00023242"/>
    </source>
</evidence>
<feature type="region of interest" description="Disordered" evidence="7">
    <location>
        <begin position="92"/>
        <end position="118"/>
    </location>
</feature>
<dbReference type="OrthoDB" id="3598904at2759"/>
<feature type="region of interest" description="Disordered" evidence="7">
    <location>
        <begin position="199"/>
        <end position="240"/>
    </location>
</feature>
<dbReference type="AlphaFoldDB" id="R4XG57"/>
<dbReference type="PROSITE" id="PS00463">
    <property type="entry name" value="ZN2_CY6_FUNGAL_1"/>
    <property type="match status" value="1"/>
</dbReference>
<dbReference type="VEuPathDB" id="FungiDB:TAPDE_005233"/>
<feature type="compositionally biased region" description="Basic and acidic residues" evidence="7">
    <location>
        <begin position="202"/>
        <end position="214"/>
    </location>
</feature>
<feature type="compositionally biased region" description="Basic and acidic residues" evidence="7">
    <location>
        <begin position="1"/>
        <end position="10"/>
    </location>
</feature>
<feature type="compositionally biased region" description="Polar residues" evidence="7">
    <location>
        <begin position="11"/>
        <end position="26"/>
    </location>
</feature>
<feature type="region of interest" description="Disordered" evidence="7">
    <location>
        <begin position="1"/>
        <end position="48"/>
    </location>
</feature>
<reference evidence="9 10" key="1">
    <citation type="journal article" date="2013" name="MBio">
        <title>Genome sequencing of the plant pathogen Taphrina deformans, the causal agent of peach leaf curl.</title>
        <authorList>
            <person name="Cisse O.H."/>
            <person name="Almeida J.M.G.C.F."/>
            <person name="Fonseca A."/>
            <person name="Kumar A.A."/>
            <person name="Salojaervi J."/>
            <person name="Overmyer K."/>
            <person name="Hauser P.M."/>
            <person name="Pagni M."/>
        </authorList>
    </citation>
    <scope>NUCLEOTIDE SEQUENCE [LARGE SCALE GENOMIC DNA]</scope>
    <source>
        <strain evidence="10">PYCC 5710 / ATCC 11124 / CBS 356.35 / IMI 108563 / JCM 9778 / NBRC 8474</strain>
    </source>
</reference>
<keyword evidence="1" id="KW-0479">Metal-binding</keyword>
<dbReference type="InterPro" id="IPR052360">
    <property type="entry name" value="Transcr_Regulatory_Proteins"/>
</dbReference>
<proteinExistence type="predicted"/>
<keyword evidence="2" id="KW-0862">Zinc</keyword>
<gene>
    <name evidence="9" type="ORF">TAPDE_005233</name>
</gene>
<dbReference type="SUPFAM" id="SSF57701">
    <property type="entry name" value="Zn2/Cys6 DNA-binding domain"/>
    <property type="match status" value="1"/>
</dbReference>
<organism evidence="9 10">
    <name type="scientific">Taphrina deformans (strain PYCC 5710 / ATCC 11124 / CBS 356.35 / IMI 108563 / JCM 9778 / NBRC 8474)</name>
    <name type="common">Peach leaf curl fungus</name>
    <name type="synonym">Lalaria deformans</name>
    <dbReference type="NCBI Taxonomy" id="1097556"/>
    <lineage>
        <taxon>Eukaryota</taxon>
        <taxon>Fungi</taxon>
        <taxon>Dikarya</taxon>
        <taxon>Ascomycota</taxon>
        <taxon>Taphrinomycotina</taxon>
        <taxon>Taphrinomycetes</taxon>
        <taxon>Taphrinales</taxon>
        <taxon>Taphrinaceae</taxon>
        <taxon>Taphrina</taxon>
    </lineage>
</organism>
<dbReference type="InterPro" id="IPR001138">
    <property type="entry name" value="Zn2Cys6_DnaBD"/>
</dbReference>